<dbReference type="SUPFAM" id="SSF49384">
    <property type="entry name" value="Carbohydrate-binding domain"/>
    <property type="match status" value="1"/>
</dbReference>
<keyword evidence="2" id="KW-0812">Transmembrane</keyword>
<evidence type="ECO:0000313" key="3">
    <source>
        <dbReference type="EMBL" id="TDT15459.1"/>
    </source>
</evidence>
<feature type="transmembrane region" description="Helical" evidence="2">
    <location>
        <begin position="20"/>
        <end position="45"/>
    </location>
</feature>
<evidence type="ECO:0000313" key="4">
    <source>
        <dbReference type="Proteomes" id="UP000294558"/>
    </source>
</evidence>
<evidence type="ECO:0000256" key="2">
    <source>
        <dbReference type="SAM" id="Phobius"/>
    </source>
</evidence>
<comment type="caution">
    <text evidence="3">The sequence shown here is derived from an EMBL/GenBank/DDBJ whole genome shotgun (WGS) entry which is preliminary data.</text>
</comment>
<dbReference type="EMBL" id="SOAU01000001">
    <property type="protein sequence ID" value="TDT15459.1"/>
    <property type="molecule type" value="Genomic_DNA"/>
</dbReference>
<reference evidence="3 4" key="1">
    <citation type="submission" date="2019-03" db="EMBL/GenBank/DDBJ databases">
        <title>Sequencing the genomes of 1000 actinobacteria strains.</title>
        <authorList>
            <person name="Klenk H.-P."/>
        </authorList>
    </citation>
    <scope>NUCLEOTIDE SEQUENCE [LARGE SCALE GENOMIC DNA]</scope>
    <source>
        <strain evidence="3 4">DSM 18936</strain>
    </source>
</reference>
<dbReference type="InterPro" id="IPR008965">
    <property type="entry name" value="CBM2/CBM3_carb-bd_dom_sf"/>
</dbReference>
<organism evidence="3 4">
    <name type="scientific">Ilumatobacter fluminis</name>
    <dbReference type="NCBI Taxonomy" id="467091"/>
    <lineage>
        <taxon>Bacteria</taxon>
        <taxon>Bacillati</taxon>
        <taxon>Actinomycetota</taxon>
        <taxon>Acidimicrobiia</taxon>
        <taxon>Acidimicrobiales</taxon>
        <taxon>Ilumatobacteraceae</taxon>
        <taxon>Ilumatobacter</taxon>
    </lineage>
</organism>
<name>A0A4R7HY79_9ACTN</name>
<dbReference type="RefSeq" id="WP_208293972.1">
    <property type="nucleotide sequence ID" value="NZ_SOAU01000001.1"/>
</dbReference>
<dbReference type="AlphaFoldDB" id="A0A4R7HY79"/>
<sequence length="326" mass="32969">METSTSTAEPTAGRDGGMVLVLTLLLTIVLAVIVLALATYAATALRTSRVTDGRNESNVNASAGLDWTIERLAEKQLAPADCDGSDVGVPVAVLPQAGTIAVACTNVAEVNGNPTVHLVATATLPDGTFRRIDALVQVPAASHVANVTQWSTDAPLSPAAASATTTAAPAGTTTTTAALAGTTTTTAAPAGTTTTTAPVATTTTTTAPTTTTTTVTPSGTVTCQLRITSQSGANYWAKLDIVNGRSTAISAWDVRIELGPGTSVDSAYNWDGGTPTPDKDGVITNSDLGWNGTVAASTTRADVSGGQFKWKGNDRTVPTCTVTSFS</sequence>
<dbReference type="InterPro" id="IPR012291">
    <property type="entry name" value="CBM2_carb-bd_dom_sf"/>
</dbReference>
<dbReference type="GO" id="GO:0030247">
    <property type="term" value="F:polysaccharide binding"/>
    <property type="evidence" value="ECO:0007669"/>
    <property type="project" value="InterPro"/>
</dbReference>
<proteinExistence type="predicted"/>
<evidence type="ECO:0000256" key="1">
    <source>
        <dbReference type="SAM" id="MobiDB-lite"/>
    </source>
</evidence>
<dbReference type="Gene3D" id="2.60.40.290">
    <property type="match status" value="1"/>
</dbReference>
<dbReference type="Proteomes" id="UP000294558">
    <property type="component" value="Unassembled WGS sequence"/>
</dbReference>
<dbReference type="GO" id="GO:0004553">
    <property type="term" value="F:hydrolase activity, hydrolyzing O-glycosyl compounds"/>
    <property type="evidence" value="ECO:0007669"/>
    <property type="project" value="InterPro"/>
</dbReference>
<keyword evidence="2" id="KW-1133">Transmembrane helix</keyword>
<gene>
    <name evidence="3" type="ORF">BDK89_1030</name>
</gene>
<accession>A0A4R7HY79</accession>
<feature type="region of interest" description="Disordered" evidence="1">
    <location>
        <begin position="181"/>
        <end position="216"/>
    </location>
</feature>
<protein>
    <recommendedName>
        <fullName evidence="5">Cellulose binding domain-containing protein</fullName>
    </recommendedName>
</protein>
<keyword evidence="4" id="KW-1185">Reference proteome</keyword>
<evidence type="ECO:0008006" key="5">
    <source>
        <dbReference type="Google" id="ProtNLM"/>
    </source>
</evidence>
<keyword evidence="2" id="KW-0472">Membrane</keyword>